<feature type="domain" description="Ketoreductase" evidence="3">
    <location>
        <begin position="7"/>
        <end position="186"/>
    </location>
</feature>
<dbReference type="eggNOG" id="COG1028">
    <property type="taxonomic scope" value="Bacteria"/>
</dbReference>
<dbReference type="InterPro" id="IPR002347">
    <property type="entry name" value="SDR_fam"/>
</dbReference>
<dbReference type="EMBL" id="AONC01000017">
    <property type="protein sequence ID" value="EXJ15954.1"/>
    <property type="molecule type" value="Genomic_DNA"/>
</dbReference>
<dbReference type="SUPFAM" id="SSF51735">
    <property type="entry name" value="NAD(P)-binding Rossmann-fold domains"/>
    <property type="match status" value="1"/>
</dbReference>
<dbReference type="PANTHER" id="PTHR42760:SF135">
    <property type="entry name" value="BLL7886 PROTEIN"/>
    <property type="match status" value="1"/>
</dbReference>
<evidence type="ECO:0000259" key="3">
    <source>
        <dbReference type="SMART" id="SM00822"/>
    </source>
</evidence>
<dbReference type="FunFam" id="3.40.50.720:FF:000084">
    <property type="entry name" value="Short-chain dehydrogenase reductase"/>
    <property type="match status" value="1"/>
</dbReference>
<sequence length="237" mass="24740">MSDLNGKTVILTGATGNLGQVLARRLAERGARLALVGRDPQKLAAARQQLPATSEVATFAADLVDSAAVGALIQAMRQRFDAIHVLINAAGGFAMGPTVKDTSDADWDRIMDLNLRTAFNCSRAVIPALLAAGEGRILNVSARAATRGVGGMAPYCTSKSALITLTESLAEELKPNGITANCVLPGTLDTPENRAAMPDQDQDTWVPLEALADVILFLVSDAARCVTGAAIPVYGRS</sequence>
<name>W9V943_9GAMM</name>
<comment type="caution">
    <text evidence="4">The sequence shown here is derived from an EMBL/GenBank/DDBJ whole genome shotgun (WGS) entry which is preliminary data.</text>
</comment>
<gene>
    <name evidence="4" type="ORF">D779_0702</name>
</gene>
<dbReference type="GO" id="GO:0016616">
    <property type="term" value="F:oxidoreductase activity, acting on the CH-OH group of donors, NAD or NADP as acceptor"/>
    <property type="evidence" value="ECO:0007669"/>
    <property type="project" value="TreeGrafter"/>
</dbReference>
<evidence type="ECO:0000256" key="1">
    <source>
        <dbReference type="ARBA" id="ARBA00006484"/>
    </source>
</evidence>
<comment type="similarity">
    <text evidence="1 2">Belongs to the short-chain dehydrogenases/reductases (SDR) family.</text>
</comment>
<dbReference type="Gene3D" id="3.40.50.720">
    <property type="entry name" value="NAD(P)-binding Rossmann-like Domain"/>
    <property type="match status" value="1"/>
</dbReference>
<evidence type="ECO:0000313" key="5">
    <source>
        <dbReference type="Proteomes" id="UP000019460"/>
    </source>
</evidence>
<keyword evidence="5" id="KW-1185">Reference proteome</keyword>
<dbReference type="PRINTS" id="PR00080">
    <property type="entry name" value="SDRFAMILY"/>
</dbReference>
<dbReference type="PANTHER" id="PTHR42760">
    <property type="entry name" value="SHORT-CHAIN DEHYDROGENASES/REDUCTASES FAMILY MEMBER"/>
    <property type="match status" value="1"/>
</dbReference>
<evidence type="ECO:0000313" key="4">
    <source>
        <dbReference type="EMBL" id="EXJ15954.1"/>
    </source>
</evidence>
<dbReference type="SMART" id="SM00822">
    <property type="entry name" value="PKS_KR"/>
    <property type="match status" value="1"/>
</dbReference>
<dbReference type="Proteomes" id="UP000019460">
    <property type="component" value="Unassembled WGS sequence"/>
</dbReference>
<dbReference type="PROSITE" id="PS00061">
    <property type="entry name" value="ADH_SHORT"/>
    <property type="match status" value="1"/>
</dbReference>
<dbReference type="InterPro" id="IPR036291">
    <property type="entry name" value="NAD(P)-bd_dom_sf"/>
</dbReference>
<dbReference type="PRINTS" id="PR00081">
    <property type="entry name" value="GDHRDH"/>
</dbReference>
<dbReference type="Pfam" id="PF00106">
    <property type="entry name" value="adh_short"/>
    <property type="match status" value="1"/>
</dbReference>
<dbReference type="CDD" id="cd05233">
    <property type="entry name" value="SDR_c"/>
    <property type="match status" value="1"/>
</dbReference>
<accession>W9V943</accession>
<dbReference type="InterPro" id="IPR057326">
    <property type="entry name" value="KR_dom"/>
</dbReference>
<protein>
    <submittedName>
        <fullName evidence="4">Short-chain dehydrogenase/reductase SDR</fullName>
    </submittedName>
</protein>
<proteinExistence type="inferred from homology"/>
<dbReference type="PATRIC" id="fig|1249627.3.peg.1276"/>
<organism evidence="4 5">
    <name type="scientific">Imhoffiella purpurea</name>
    <dbReference type="NCBI Taxonomy" id="1249627"/>
    <lineage>
        <taxon>Bacteria</taxon>
        <taxon>Pseudomonadati</taxon>
        <taxon>Pseudomonadota</taxon>
        <taxon>Gammaproteobacteria</taxon>
        <taxon>Chromatiales</taxon>
        <taxon>Chromatiaceae</taxon>
        <taxon>Imhoffiella</taxon>
    </lineage>
</organism>
<reference evidence="4 5" key="1">
    <citation type="submission" date="2012-11" db="EMBL/GenBank/DDBJ databases">
        <title>Genome assembly of Thiorhodococcus sp. AK35.</title>
        <authorList>
            <person name="Nupur N."/>
            <person name="Khatri I."/>
            <person name="Subramanian S."/>
            <person name="Pinnaka A."/>
        </authorList>
    </citation>
    <scope>NUCLEOTIDE SEQUENCE [LARGE SCALE GENOMIC DNA]</scope>
    <source>
        <strain evidence="4 5">AK35</strain>
    </source>
</reference>
<dbReference type="STRING" id="1249627.D779_0702"/>
<dbReference type="AlphaFoldDB" id="W9V943"/>
<dbReference type="GO" id="GO:0030497">
    <property type="term" value="P:fatty acid elongation"/>
    <property type="evidence" value="ECO:0007669"/>
    <property type="project" value="TreeGrafter"/>
</dbReference>
<dbReference type="OrthoDB" id="9804774at2"/>
<evidence type="ECO:0000256" key="2">
    <source>
        <dbReference type="RuleBase" id="RU000363"/>
    </source>
</evidence>
<dbReference type="RefSeq" id="WP_043751125.1">
    <property type="nucleotide sequence ID" value="NZ_AONC01000017.1"/>
</dbReference>
<dbReference type="InterPro" id="IPR020904">
    <property type="entry name" value="Sc_DH/Rdtase_CS"/>
</dbReference>